<evidence type="ECO:0000313" key="3">
    <source>
        <dbReference type="Proteomes" id="UP001620295"/>
    </source>
</evidence>
<gene>
    <name evidence="2" type="ORF">ACI2L5_36775</name>
</gene>
<proteinExistence type="predicted"/>
<feature type="region of interest" description="Disordered" evidence="1">
    <location>
        <begin position="580"/>
        <end position="607"/>
    </location>
</feature>
<sequence length="607" mass="66706">MTKPRAWRSLEKIKLCRPRPVTDAPVEIPDSKVGQLDALLHASGVLDLIDAELEGRPGPKGLPVRTALVGLLLSLHYHHSASLADACRVLLDELRAPARSWLGVPDARHLDDHARHAFTRRVYRAFDRLTSTLDPYRCDRRSRLPADEAIDVAAAWEDADAEHVRRRTLLQEISDRLVLVTVRLAHRRGLFKGWRGDIGVDTTPVPAWHHPPSERRELASVELTAGWHYCGGAEEGIFGHSATLLVAASRRHPAGHPQAGERVSRHPQLALGLVLDTPGKRTGPNAVHALTALVPFGFPTGILAADRAYTDQTSPHFAQPARRLGYQLVLDYKQEQRGLQGTHQGALLIDGSLACPAIPTALAHSTTGLDDKAVRELDDDQQLTKLIETREPYFLRLKQSADARGAIRLQCPAAGPSPSVVCPRFNQAQHIPPPRPSTVDLTSRRATTAHSAAKPTVPIPQTERLRPLPKDELPRICQKPTITVRPGDLGKIDKFRQDRHYLRPTWQDAYRPGRANIEGLNARAKGHGINIADPKSRLAHGRVAQTILIALMVCSINLHILFTQQNTTTEAVTRHETQNVTELDSLTPPTMTTGLPPPAPPTVAANT</sequence>
<evidence type="ECO:0000256" key="1">
    <source>
        <dbReference type="SAM" id="MobiDB-lite"/>
    </source>
</evidence>
<dbReference type="RefSeq" id="WP_404748032.1">
    <property type="nucleotide sequence ID" value="NZ_JBJDQH010000014.1"/>
</dbReference>
<keyword evidence="3" id="KW-1185">Reference proteome</keyword>
<evidence type="ECO:0008006" key="4">
    <source>
        <dbReference type="Google" id="ProtNLM"/>
    </source>
</evidence>
<reference evidence="2 3" key="1">
    <citation type="submission" date="2024-11" db="EMBL/GenBank/DDBJ databases">
        <title>The Natural Products Discovery Center: Release of the First 8490 Sequenced Strains for Exploring Actinobacteria Biosynthetic Diversity.</title>
        <authorList>
            <person name="Kalkreuter E."/>
            <person name="Kautsar S.A."/>
            <person name="Yang D."/>
            <person name="Bader C.D."/>
            <person name="Teijaro C.N."/>
            <person name="Fluegel L."/>
            <person name="Davis C.M."/>
            <person name="Simpson J.R."/>
            <person name="Lauterbach L."/>
            <person name="Steele A.D."/>
            <person name="Gui C."/>
            <person name="Meng S."/>
            <person name="Li G."/>
            <person name="Viehrig K."/>
            <person name="Ye F."/>
            <person name="Su P."/>
            <person name="Kiefer A.F."/>
            <person name="Nichols A."/>
            <person name="Cepeda A.J."/>
            <person name="Yan W."/>
            <person name="Fan B."/>
            <person name="Jiang Y."/>
            <person name="Adhikari A."/>
            <person name="Zheng C.-J."/>
            <person name="Schuster L."/>
            <person name="Cowan T.M."/>
            <person name="Smanski M.J."/>
            <person name="Chevrette M.G."/>
            <person name="De Carvalho L.P.S."/>
            <person name="Shen B."/>
        </authorList>
    </citation>
    <scope>NUCLEOTIDE SEQUENCE [LARGE SCALE GENOMIC DNA]</scope>
    <source>
        <strain evidence="2 3">NPDC020863</strain>
    </source>
</reference>
<dbReference type="EMBL" id="JBJDQH010000014">
    <property type="protein sequence ID" value="MFK4270445.1"/>
    <property type="molecule type" value="Genomic_DNA"/>
</dbReference>
<protein>
    <recommendedName>
        <fullName evidence="4">Transposase</fullName>
    </recommendedName>
</protein>
<organism evidence="2 3">
    <name type="scientific">Streptomyces milbemycinicus</name>
    <dbReference type="NCBI Taxonomy" id="476552"/>
    <lineage>
        <taxon>Bacteria</taxon>
        <taxon>Bacillati</taxon>
        <taxon>Actinomycetota</taxon>
        <taxon>Actinomycetes</taxon>
        <taxon>Kitasatosporales</taxon>
        <taxon>Streptomycetaceae</taxon>
        <taxon>Streptomyces</taxon>
    </lineage>
</organism>
<name>A0ABW8M0K7_9ACTN</name>
<comment type="caution">
    <text evidence="2">The sequence shown here is derived from an EMBL/GenBank/DDBJ whole genome shotgun (WGS) entry which is preliminary data.</text>
</comment>
<evidence type="ECO:0000313" key="2">
    <source>
        <dbReference type="EMBL" id="MFK4270445.1"/>
    </source>
</evidence>
<accession>A0ABW8M0K7</accession>
<dbReference type="Proteomes" id="UP001620295">
    <property type="component" value="Unassembled WGS sequence"/>
</dbReference>